<gene>
    <name evidence="5" type="ORF">Slati_0444600</name>
</gene>
<comment type="caution">
    <text evidence="5">The sequence shown here is derived from an EMBL/GenBank/DDBJ whole genome shotgun (WGS) entry which is preliminary data.</text>
</comment>
<dbReference type="SMART" id="SM00248">
    <property type="entry name" value="ANK"/>
    <property type="match status" value="5"/>
</dbReference>
<reference evidence="5" key="2">
    <citation type="journal article" date="2024" name="Plant">
        <title>Genomic evolution and insights into agronomic trait innovations of Sesamum species.</title>
        <authorList>
            <person name="Miao H."/>
            <person name="Wang L."/>
            <person name="Qu L."/>
            <person name="Liu H."/>
            <person name="Sun Y."/>
            <person name="Le M."/>
            <person name="Wang Q."/>
            <person name="Wei S."/>
            <person name="Zheng Y."/>
            <person name="Lin W."/>
            <person name="Duan Y."/>
            <person name="Cao H."/>
            <person name="Xiong S."/>
            <person name="Wang X."/>
            <person name="Wei L."/>
            <person name="Li C."/>
            <person name="Ma Q."/>
            <person name="Ju M."/>
            <person name="Zhao R."/>
            <person name="Li G."/>
            <person name="Mu C."/>
            <person name="Tian Q."/>
            <person name="Mei H."/>
            <person name="Zhang T."/>
            <person name="Gao T."/>
            <person name="Zhang H."/>
        </authorList>
    </citation>
    <scope>NUCLEOTIDE SEQUENCE</scope>
    <source>
        <strain evidence="5">KEN1</strain>
    </source>
</reference>
<accession>A0AAW2XYE4</accession>
<dbReference type="InterPro" id="IPR036770">
    <property type="entry name" value="Ankyrin_rpt-contain_sf"/>
</dbReference>
<dbReference type="PROSITE" id="PS50297">
    <property type="entry name" value="ANK_REP_REGION"/>
    <property type="match status" value="2"/>
</dbReference>
<dbReference type="PANTHER" id="PTHR24177:SF103">
    <property type="entry name" value="PGG DOMAIN-CONTAINING PROTEIN"/>
    <property type="match status" value="1"/>
</dbReference>
<keyword evidence="3" id="KW-1133">Transmembrane helix</keyword>
<dbReference type="SUPFAM" id="SSF48403">
    <property type="entry name" value="Ankyrin repeat"/>
    <property type="match status" value="2"/>
</dbReference>
<feature type="transmembrane region" description="Helical" evidence="3">
    <location>
        <begin position="657"/>
        <end position="678"/>
    </location>
</feature>
<evidence type="ECO:0000256" key="3">
    <source>
        <dbReference type="SAM" id="Phobius"/>
    </source>
</evidence>
<dbReference type="Gene3D" id="1.25.40.20">
    <property type="entry name" value="Ankyrin repeat-containing domain"/>
    <property type="match status" value="3"/>
</dbReference>
<reference evidence="5" key="1">
    <citation type="submission" date="2020-06" db="EMBL/GenBank/DDBJ databases">
        <authorList>
            <person name="Li T."/>
            <person name="Hu X."/>
            <person name="Zhang T."/>
            <person name="Song X."/>
            <person name="Zhang H."/>
            <person name="Dai N."/>
            <person name="Sheng W."/>
            <person name="Hou X."/>
            <person name="Wei L."/>
        </authorList>
    </citation>
    <scope>NUCLEOTIDE SEQUENCE</scope>
    <source>
        <strain evidence="5">KEN1</strain>
        <tissue evidence="5">Leaf</tissue>
    </source>
</reference>
<evidence type="ECO:0000256" key="2">
    <source>
        <dbReference type="SAM" id="MobiDB-lite"/>
    </source>
</evidence>
<dbReference type="EMBL" id="JACGWN010000002">
    <property type="protein sequence ID" value="KAL0458174.1"/>
    <property type="molecule type" value="Genomic_DNA"/>
</dbReference>
<dbReference type="PROSITE" id="PS50088">
    <property type="entry name" value="ANK_REPEAT"/>
    <property type="match status" value="2"/>
</dbReference>
<dbReference type="InterPro" id="IPR026961">
    <property type="entry name" value="PGG_dom"/>
</dbReference>
<organism evidence="5">
    <name type="scientific">Sesamum latifolium</name>
    <dbReference type="NCBI Taxonomy" id="2727402"/>
    <lineage>
        <taxon>Eukaryota</taxon>
        <taxon>Viridiplantae</taxon>
        <taxon>Streptophyta</taxon>
        <taxon>Embryophyta</taxon>
        <taxon>Tracheophyta</taxon>
        <taxon>Spermatophyta</taxon>
        <taxon>Magnoliopsida</taxon>
        <taxon>eudicotyledons</taxon>
        <taxon>Gunneridae</taxon>
        <taxon>Pentapetalae</taxon>
        <taxon>asterids</taxon>
        <taxon>lamiids</taxon>
        <taxon>Lamiales</taxon>
        <taxon>Pedaliaceae</taxon>
        <taxon>Sesamum</taxon>
    </lineage>
</organism>
<dbReference type="GO" id="GO:0016020">
    <property type="term" value="C:membrane"/>
    <property type="evidence" value="ECO:0007669"/>
    <property type="project" value="TreeGrafter"/>
</dbReference>
<dbReference type="Pfam" id="PF13962">
    <property type="entry name" value="PGG"/>
    <property type="match status" value="1"/>
</dbReference>
<evidence type="ECO:0000259" key="4">
    <source>
        <dbReference type="Pfam" id="PF13962"/>
    </source>
</evidence>
<proteinExistence type="predicted"/>
<evidence type="ECO:0000313" key="5">
    <source>
        <dbReference type="EMBL" id="KAL0458174.1"/>
    </source>
</evidence>
<evidence type="ECO:0000256" key="1">
    <source>
        <dbReference type="PROSITE-ProRule" id="PRU00023"/>
    </source>
</evidence>
<feature type="compositionally biased region" description="Basic and acidic residues" evidence="2">
    <location>
        <begin position="272"/>
        <end position="282"/>
    </location>
</feature>
<sequence>MDPFEHYHSSISYMDDMVKRLMPNVIQGNWKEVVNIYEQHPDAHHTMITQSGDTALHIAISDGNAEIVEELVSRAVIRTEALEIQNELGNTPLHLAASLGNVRICKLIARTNSRLIGIRNRNSETPFFLAALNGRKQAFLCLHSFCRSGEGYEYCRRKNGETILHSAISREYFDLAFQIIHHYEMLVNWVDERGRTPLHILASKPYAFRSGSDIRGIYVDKLRPSTYREQHIRHGENAKYPANYQTCANLCLCVRVIMRMLMCLRPKSRQEDAELPRSDHEQAQGSSMSQDEGSRLLPTNYLTCFHCLQVVSKVMLSQMLIFVSATVGQGSVRRIKMFREKQRHIWSIQIMEKLLEKASWYAYKSNGRIPTHRSLNVETTPYVIVDSTTVAFNNESLIAPASNDDYHSLQTTTGGDGEAPEMDKGETTILVAAKNGVIEMVEKILDLFPVAIYDMNNEKKNIVLLAVENRQPHLYTFLLRRKTVREAIFRQRDAHGNTALHLAAMLPADNIRPWPVPGAALQMQWEIKWYEFVRESMPFDFFFRYNNEGQTAEDIFSKSHESLLNEAGKWLNSISQSCSVVASLIATVAFTSSTTVPGGVRSESGIPTLEDEPAFTVFAISSVIALCFSVASLLMFLVIHTSRYQEKDFSKYLPMRLLLGSISLVVSVVSMLVSYFAGHSFLLNNKLKNAAFAVYAVIFLPVTLFAARRIPFYIGLLLLTFRKVPIRKPPERKHE</sequence>
<protein>
    <recommendedName>
        <fullName evidence="4">PGG domain-containing protein</fullName>
    </recommendedName>
</protein>
<dbReference type="AlphaFoldDB" id="A0AAW2XYE4"/>
<feature type="region of interest" description="Disordered" evidence="2">
    <location>
        <begin position="272"/>
        <end position="292"/>
    </location>
</feature>
<feature type="repeat" description="ANK" evidence="1">
    <location>
        <begin position="88"/>
        <end position="115"/>
    </location>
</feature>
<dbReference type="InterPro" id="IPR002110">
    <property type="entry name" value="Ankyrin_rpt"/>
</dbReference>
<feature type="repeat" description="ANK" evidence="1">
    <location>
        <begin position="51"/>
        <end position="74"/>
    </location>
</feature>
<feature type="transmembrane region" description="Helical" evidence="3">
    <location>
        <begin position="690"/>
        <end position="719"/>
    </location>
</feature>
<keyword evidence="3" id="KW-0472">Membrane</keyword>
<dbReference type="PANTHER" id="PTHR24177">
    <property type="entry name" value="CASKIN"/>
    <property type="match status" value="1"/>
</dbReference>
<keyword evidence="1" id="KW-0040">ANK repeat</keyword>
<keyword evidence="3" id="KW-0812">Transmembrane</keyword>
<dbReference type="Pfam" id="PF12796">
    <property type="entry name" value="Ank_2"/>
    <property type="match status" value="1"/>
</dbReference>
<feature type="domain" description="PGG" evidence="4">
    <location>
        <begin position="569"/>
        <end position="680"/>
    </location>
</feature>
<name>A0AAW2XYE4_9LAMI</name>
<feature type="transmembrane region" description="Helical" evidence="3">
    <location>
        <begin position="614"/>
        <end position="637"/>
    </location>
</feature>